<evidence type="ECO:0000313" key="1">
    <source>
        <dbReference type="EMBL" id="POY71155.1"/>
    </source>
</evidence>
<comment type="caution">
    <text evidence="1">The sequence shown here is derived from an EMBL/GenBank/DDBJ whole genome shotgun (WGS) entry which is preliminary data.</text>
</comment>
<dbReference type="Proteomes" id="UP000237144">
    <property type="component" value="Unassembled WGS sequence"/>
</dbReference>
<accession>A0A2S5B323</accession>
<dbReference type="EMBL" id="PJQD01000086">
    <property type="protein sequence ID" value="POY71155.1"/>
    <property type="molecule type" value="Genomic_DNA"/>
</dbReference>
<evidence type="ECO:0000313" key="2">
    <source>
        <dbReference type="Proteomes" id="UP000237144"/>
    </source>
</evidence>
<protein>
    <recommendedName>
        <fullName evidence="3">CHCH domain-containing protein</fullName>
    </recommendedName>
</protein>
<reference evidence="1 2" key="1">
    <citation type="journal article" date="2018" name="Front. Microbiol.">
        <title>Prospects for Fungal Bioremediation of Acidic Radioactive Waste Sites: Characterization and Genome Sequence of Rhodotorula taiwanensis MD1149.</title>
        <authorList>
            <person name="Tkavc R."/>
            <person name="Matrosova V.Y."/>
            <person name="Grichenko O.E."/>
            <person name="Gostincar C."/>
            <person name="Volpe R.P."/>
            <person name="Klimenkova P."/>
            <person name="Gaidamakova E.K."/>
            <person name="Zhou C.E."/>
            <person name="Stewart B.J."/>
            <person name="Lyman M.G."/>
            <person name="Malfatti S.A."/>
            <person name="Rubinfeld B."/>
            <person name="Courtot M."/>
            <person name="Singh J."/>
            <person name="Dalgard C.L."/>
            <person name="Hamilton T."/>
            <person name="Frey K.G."/>
            <person name="Gunde-Cimerman N."/>
            <person name="Dugan L."/>
            <person name="Daly M.J."/>
        </authorList>
    </citation>
    <scope>NUCLEOTIDE SEQUENCE [LARGE SCALE GENOMIC DNA]</scope>
    <source>
        <strain evidence="1 2">MD1149</strain>
    </source>
</reference>
<proteinExistence type="predicted"/>
<dbReference type="OrthoDB" id="2210at2759"/>
<gene>
    <name evidence="1" type="ORF">BMF94_5912</name>
</gene>
<name>A0A2S5B323_9BASI</name>
<evidence type="ECO:0008006" key="3">
    <source>
        <dbReference type="Google" id="ProtNLM"/>
    </source>
</evidence>
<dbReference type="AlphaFoldDB" id="A0A2S5B323"/>
<organism evidence="1 2">
    <name type="scientific">Rhodotorula taiwanensis</name>
    <dbReference type="NCBI Taxonomy" id="741276"/>
    <lineage>
        <taxon>Eukaryota</taxon>
        <taxon>Fungi</taxon>
        <taxon>Dikarya</taxon>
        <taxon>Basidiomycota</taxon>
        <taxon>Pucciniomycotina</taxon>
        <taxon>Microbotryomycetes</taxon>
        <taxon>Sporidiobolales</taxon>
        <taxon>Sporidiobolaceae</taxon>
        <taxon>Rhodotorula</taxon>
    </lineage>
</organism>
<dbReference type="STRING" id="741276.A0A2S5B323"/>
<keyword evidence="2" id="KW-1185">Reference proteome</keyword>
<sequence length="53" mass="5771">MLSCWASSGDLASSTACRDAAARLQECMRKPQAKGKPRVSSINYLLARTNAQR</sequence>